<keyword evidence="3" id="KW-1185">Reference proteome</keyword>
<comment type="caution">
    <text evidence="2">The sequence shown here is derived from an EMBL/GenBank/DDBJ whole genome shotgun (WGS) entry which is preliminary data.</text>
</comment>
<organism evidence="2 3">
    <name type="scientific">Candidula unifasciata</name>
    <dbReference type="NCBI Taxonomy" id="100452"/>
    <lineage>
        <taxon>Eukaryota</taxon>
        <taxon>Metazoa</taxon>
        <taxon>Spiralia</taxon>
        <taxon>Lophotrochozoa</taxon>
        <taxon>Mollusca</taxon>
        <taxon>Gastropoda</taxon>
        <taxon>Heterobranchia</taxon>
        <taxon>Euthyneura</taxon>
        <taxon>Panpulmonata</taxon>
        <taxon>Eupulmonata</taxon>
        <taxon>Stylommatophora</taxon>
        <taxon>Helicina</taxon>
        <taxon>Helicoidea</taxon>
        <taxon>Geomitridae</taxon>
        <taxon>Candidula</taxon>
    </lineage>
</organism>
<dbReference type="EMBL" id="CAJHNH020001335">
    <property type="protein sequence ID" value="CAG5122641.1"/>
    <property type="molecule type" value="Genomic_DNA"/>
</dbReference>
<dbReference type="AlphaFoldDB" id="A0A8S3Z629"/>
<keyword evidence="1" id="KW-0732">Signal</keyword>
<feature type="chain" id="PRO_5035827111" evidence="1">
    <location>
        <begin position="23"/>
        <end position="183"/>
    </location>
</feature>
<evidence type="ECO:0000313" key="3">
    <source>
        <dbReference type="Proteomes" id="UP000678393"/>
    </source>
</evidence>
<evidence type="ECO:0000256" key="1">
    <source>
        <dbReference type="SAM" id="SignalP"/>
    </source>
</evidence>
<name>A0A8S3Z629_9EUPU</name>
<dbReference type="Proteomes" id="UP000678393">
    <property type="component" value="Unassembled WGS sequence"/>
</dbReference>
<sequence>MMFKWNGLLAALLLCVITVVTSEDASKGCGFSYCATNGQYKHLRNVEKYLLFLNTSRKVKVNKKGCDGFTKNLQKCNGEKKDCPTALQLKWKHRFLDDFFVDYFTKFGEHACKNMKSATQLNKCMKPEFPAAAAACIQEKVKFDTKCLLDAYTANKKCSKAVDIFVADLIENYIAKYPYTTAD</sequence>
<protein>
    <submittedName>
        <fullName evidence="2">Uncharacterized protein</fullName>
    </submittedName>
</protein>
<evidence type="ECO:0000313" key="2">
    <source>
        <dbReference type="EMBL" id="CAG5122641.1"/>
    </source>
</evidence>
<proteinExistence type="predicted"/>
<gene>
    <name evidence="2" type="ORF">CUNI_LOCUS8199</name>
</gene>
<reference evidence="2" key="1">
    <citation type="submission" date="2021-04" db="EMBL/GenBank/DDBJ databases">
        <authorList>
            <consortium name="Molecular Ecology Group"/>
        </authorList>
    </citation>
    <scope>NUCLEOTIDE SEQUENCE</scope>
</reference>
<feature type="signal peptide" evidence="1">
    <location>
        <begin position="1"/>
        <end position="22"/>
    </location>
</feature>
<accession>A0A8S3Z629</accession>